<evidence type="ECO:0000256" key="3">
    <source>
        <dbReference type="ARBA" id="ARBA00022989"/>
    </source>
</evidence>
<feature type="region of interest" description="Disordered" evidence="5">
    <location>
        <begin position="1"/>
        <end position="213"/>
    </location>
</feature>
<feature type="region of interest" description="Disordered" evidence="5">
    <location>
        <begin position="689"/>
        <end position="751"/>
    </location>
</feature>
<evidence type="ECO:0000313" key="8">
    <source>
        <dbReference type="Proteomes" id="UP001219933"/>
    </source>
</evidence>
<accession>A0AAF0ERH5</accession>
<keyword evidence="2 6" id="KW-0812">Transmembrane</keyword>
<dbReference type="EMBL" id="CP119879">
    <property type="protein sequence ID" value="WFD35200.1"/>
    <property type="molecule type" value="Genomic_DNA"/>
</dbReference>
<evidence type="ECO:0000256" key="1">
    <source>
        <dbReference type="ARBA" id="ARBA00004167"/>
    </source>
</evidence>
<organism evidence="7 8">
    <name type="scientific">Malassezia cuniculi</name>
    <dbReference type="NCBI Taxonomy" id="948313"/>
    <lineage>
        <taxon>Eukaryota</taxon>
        <taxon>Fungi</taxon>
        <taxon>Dikarya</taxon>
        <taxon>Basidiomycota</taxon>
        <taxon>Ustilaginomycotina</taxon>
        <taxon>Malasseziomycetes</taxon>
        <taxon>Malasseziales</taxon>
        <taxon>Malasseziaceae</taxon>
        <taxon>Malassezia</taxon>
    </lineage>
</organism>
<feature type="compositionally biased region" description="Low complexity" evidence="5">
    <location>
        <begin position="92"/>
        <end position="213"/>
    </location>
</feature>
<dbReference type="GO" id="GO:0071944">
    <property type="term" value="C:cell periphery"/>
    <property type="evidence" value="ECO:0007669"/>
    <property type="project" value="UniProtKB-ARBA"/>
</dbReference>
<feature type="region of interest" description="Disordered" evidence="5">
    <location>
        <begin position="448"/>
        <end position="471"/>
    </location>
</feature>
<dbReference type="GO" id="GO:0016020">
    <property type="term" value="C:membrane"/>
    <property type="evidence" value="ECO:0007669"/>
    <property type="project" value="UniProtKB-SubCell"/>
</dbReference>
<evidence type="ECO:0000256" key="5">
    <source>
        <dbReference type="SAM" id="MobiDB-lite"/>
    </source>
</evidence>
<proteinExistence type="predicted"/>
<comment type="subcellular location">
    <subcellularLocation>
        <location evidence="1">Membrane</location>
        <topology evidence="1">Single-pass membrane protein</topology>
    </subcellularLocation>
</comment>
<keyword evidence="3 6" id="KW-1133">Transmembrane helix</keyword>
<feature type="compositionally biased region" description="Low complexity" evidence="5">
    <location>
        <begin position="56"/>
        <end position="83"/>
    </location>
</feature>
<protein>
    <recommendedName>
        <fullName evidence="9">REJ domain-containing protein</fullName>
    </recommendedName>
</protein>
<feature type="compositionally biased region" description="Basic and acidic residues" evidence="5">
    <location>
        <begin position="692"/>
        <end position="706"/>
    </location>
</feature>
<gene>
    <name evidence="7" type="ORF">MCUN1_002050</name>
</gene>
<evidence type="ECO:0000256" key="4">
    <source>
        <dbReference type="ARBA" id="ARBA00023136"/>
    </source>
</evidence>
<dbReference type="PANTHER" id="PTHR15549">
    <property type="entry name" value="PAIRED IMMUNOGLOBULIN-LIKE TYPE 2 RECEPTOR"/>
    <property type="match status" value="1"/>
</dbReference>
<dbReference type="Proteomes" id="UP001219933">
    <property type="component" value="Chromosome 3"/>
</dbReference>
<evidence type="ECO:0008006" key="9">
    <source>
        <dbReference type="Google" id="ProtNLM"/>
    </source>
</evidence>
<name>A0AAF0ERH5_9BASI</name>
<evidence type="ECO:0000313" key="7">
    <source>
        <dbReference type="EMBL" id="WFD35200.1"/>
    </source>
</evidence>
<dbReference type="AlphaFoldDB" id="A0AAF0ERH5"/>
<keyword evidence="4 6" id="KW-0472">Membrane</keyword>
<feature type="compositionally biased region" description="Polar residues" evidence="5">
    <location>
        <begin position="585"/>
        <end position="601"/>
    </location>
</feature>
<evidence type="ECO:0000256" key="6">
    <source>
        <dbReference type="SAM" id="Phobius"/>
    </source>
</evidence>
<evidence type="ECO:0000256" key="2">
    <source>
        <dbReference type="ARBA" id="ARBA00022692"/>
    </source>
</evidence>
<keyword evidence="8" id="KW-1185">Reference proteome</keyword>
<feature type="compositionally biased region" description="Low complexity" evidence="5">
    <location>
        <begin position="1"/>
        <end position="47"/>
    </location>
</feature>
<reference evidence="7" key="1">
    <citation type="submission" date="2023-03" db="EMBL/GenBank/DDBJ databases">
        <title>Mating type loci evolution in Malassezia.</title>
        <authorList>
            <person name="Coelho M.A."/>
        </authorList>
    </citation>
    <scope>NUCLEOTIDE SEQUENCE</scope>
    <source>
        <strain evidence="7">CBS 11721</strain>
    </source>
</reference>
<dbReference type="InterPro" id="IPR051694">
    <property type="entry name" value="Immunoregulatory_rcpt-like"/>
</dbReference>
<feature type="transmembrane region" description="Helical" evidence="6">
    <location>
        <begin position="265"/>
        <end position="289"/>
    </location>
</feature>
<feature type="region of interest" description="Disordered" evidence="5">
    <location>
        <begin position="572"/>
        <end position="611"/>
    </location>
</feature>
<feature type="compositionally biased region" description="Polar residues" evidence="5">
    <location>
        <begin position="452"/>
        <end position="462"/>
    </location>
</feature>
<sequence>MDASSTSESSSSRNTSSNNQNSSSDSSSSSSSGGNNNNQSTSSSESSSRGRDDNSSSDGPTSSSGGGQTSSRNSGPTSSTETNNGGGGAGGNQSSSSSEDNNSSSSSSGGNQSSSSSSSESSSSSGGQSSSSSNQPTSSDGNQSTGAGAGGFATSSSSSSSESSSSSSSAGPTSSSSSSSSSSTHESSSSNNGGAAAATSSRSSSSTSSRTSYSYSTKTDVYTQVTEINGEPHTSTYTVLSTNTIAPALNKGNSNTSGFFNDSGAVGGTFAAVGIVALAIILALAWLLYRRRKAKRMDAEVMAAASAAAATTRTPFDDDEHDYVNDHSVANAHNPDFDASSPMMREYYASPYEDPQYPAGHYPGASGYAGLSNMDPFGQDNQARNAATDYLATARGSQPGEQFYDPTADASRTYPQSLATVPQSEPIYHSFDGPGPVPGSLFVLPQGHPSGYTGSPMRQPSDGSAHASSMPHAEYTTVNEHLPQEYDNQFASTGGMQQQMPVFNGQHFTLASGAAGNAGNVGNAGAAGATGATFDTSAPLPSLPTGAAAGGAAGAAAATAVPTLLVPATHNDAAAQSAPPPSDSVRSALSESAVTAPSTHEPSAPAYSAHPPLGLSNAAMAAAAGPEKAPLEEQPAAVAPPLMPSAMPYLVGTDREAAETTQVPEANQANHSLIDFSGAENSTSLLQPFEQSHSDGLDGPEHHSGDGDWDPPALSTAWFPQATTEDGDVPQASRPQSQVPADPRLSDQRPYPYVFGTEFYLNDSTTENHSAEAPGGGSQNNV</sequence>
<dbReference type="PANTHER" id="PTHR15549:SF30">
    <property type="entry name" value="MID2 DOMAIN-CONTAINING PROTEIN"/>
    <property type="match status" value="1"/>
</dbReference>